<evidence type="ECO:0000313" key="4">
    <source>
        <dbReference type="Proteomes" id="UP001214628"/>
    </source>
</evidence>
<evidence type="ECO:0000313" key="3">
    <source>
        <dbReference type="EMBL" id="WFD42413.1"/>
    </source>
</evidence>
<feature type="domain" description="DUF2423" evidence="2">
    <location>
        <begin position="1"/>
        <end position="46"/>
    </location>
</feature>
<keyword evidence="4" id="KW-1185">Reference proteome</keyword>
<feature type="region of interest" description="Disordered" evidence="1">
    <location>
        <begin position="38"/>
        <end position="117"/>
    </location>
</feature>
<dbReference type="EMBL" id="CP118375">
    <property type="protein sequence ID" value="WFD42413.1"/>
    <property type="molecule type" value="Genomic_DNA"/>
</dbReference>
<dbReference type="PANTHER" id="PTHR28219">
    <property type="entry name" value="UPF0642 PROTEIN YBL028C"/>
    <property type="match status" value="1"/>
</dbReference>
<name>A0AAF0FCK2_9BASI</name>
<dbReference type="Pfam" id="PF10338">
    <property type="entry name" value="YBL028C_N"/>
    <property type="match status" value="1"/>
</dbReference>
<dbReference type="GO" id="GO:0030687">
    <property type="term" value="C:preribosome, large subunit precursor"/>
    <property type="evidence" value="ECO:0007669"/>
    <property type="project" value="TreeGrafter"/>
</dbReference>
<feature type="compositionally biased region" description="Basic residues" evidence="1">
    <location>
        <begin position="1"/>
        <end position="17"/>
    </location>
</feature>
<feature type="compositionally biased region" description="Basic residues" evidence="1">
    <location>
        <begin position="100"/>
        <end position="117"/>
    </location>
</feature>
<organism evidence="3 4">
    <name type="scientific">Malassezia psittaci</name>
    <dbReference type="NCBI Taxonomy" id="1821823"/>
    <lineage>
        <taxon>Eukaryota</taxon>
        <taxon>Fungi</taxon>
        <taxon>Dikarya</taxon>
        <taxon>Basidiomycota</taxon>
        <taxon>Ustilaginomycotina</taxon>
        <taxon>Malasseziomycetes</taxon>
        <taxon>Malasseziales</taxon>
        <taxon>Malasseziaceae</taxon>
        <taxon>Malassezia</taxon>
    </lineage>
</organism>
<reference evidence="3" key="1">
    <citation type="submission" date="2023-02" db="EMBL/GenBank/DDBJ databases">
        <title>Mating type loci evolution in Malassezia.</title>
        <authorList>
            <person name="Coelho M.A."/>
        </authorList>
    </citation>
    <scope>NUCLEOTIDE SEQUENCE</scope>
    <source>
        <strain evidence="3">CBS 14136</strain>
    </source>
</reference>
<evidence type="ECO:0000256" key="1">
    <source>
        <dbReference type="SAM" id="MobiDB-lite"/>
    </source>
</evidence>
<evidence type="ECO:0000259" key="2">
    <source>
        <dbReference type="Pfam" id="PF10338"/>
    </source>
</evidence>
<gene>
    <name evidence="3" type="ORF">MPSI1_001056</name>
</gene>
<dbReference type="AlphaFoldDB" id="A0AAF0FCK2"/>
<sequence>MAKSLRSHSKLKSRNLKRYTATSDYAVTAAARLNKVASRLQQRAQAARESDANDDQMEEEPLKGAEQVDQTSASPNDSSHTQQKISTSGPRGSRNEQWRKTHKVKGSKNGGRPKRRR</sequence>
<feature type="compositionally biased region" description="Polar residues" evidence="1">
    <location>
        <begin position="68"/>
        <end position="90"/>
    </location>
</feature>
<proteinExistence type="predicted"/>
<dbReference type="Proteomes" id="UP001214628">
    <property type="component" value="Chromosome 1"/>
</dbReference>
<accession>A0AAF0FCK2</accession>
<feature type="region of interest" description="Disordered" evidence="1">
    <location>
        <begin position="1"/>
        <end position="22"/>
    </location>
</feature>
<dbReference type="PANTHER" id="PTHR28219:SF1">
    <property type="entry name" value="UPF0642 PROTEIN YBL028C"/>
    <property type="match status" value="1"/>
</dbReference>
<protein>
    <recommendedName>
        <fullName evidence="2">DUF2423 domain-containing protein</fullName>
    </recommendedName>
</protein>
<dbReference type="InterPro" id="IPR019434">
    <property type="entry name" value="DUF2423"/>
</dbReference>